<dbReference type="OrthoDB" id="4680325at2759"/>
<evidence type="ECO:0000256" key="2">
    <source>
        <dbReference type="PROSITE-ProRule" id="PRU00192"/>
    </source>
</evidence>
<dbReference type="GO" id="GO:0035023">
    <property type="term" value="P:regulation of Rho protein signal transduction"/>
    <property type="evidence" value="ECO:0007669"/>
    <property type="project" value="TreeGrafter"/>
</dbReference>
<dbReference type="GO" id="GO:0007266">
    <property type="term" value="P:Rho protein signal transduction"/>
    <property type="evidence" value="ECO:0007669"/>
    <property type="project" value="TreeGrafter"/>
</dbReference>
<dbReference type="PANTHER" id="PTHR12287">
    <property type="entry name" value="EPIDERMAL GROWTH FACTOR RECEPTOR KINASE SUBSTRATE EPS8-RELATED PROTEIN"/>
    <property type="match status" value="1"/>
</dbReference>
<name>A0A7L4MWM1_9AVES</name>
<comment type="caution">
    <text evidence="5">The sequence shown here is derived from an EMBL/GenBank/DDBJ whole genome shotgun (WGS) entry which is preliminary data.</text>
</comment>
<dbReference type="InterPro" id="IPR036028">
    <property type="entry name" value="SH3-like_dom_sf"/>
</dbReference>
<dbReference type="InterPro" id="IPR001452">
    <property type="entry name" value="SH3_domain"/>
</dbReference>
<evidence type="ECO:0000256" key="3">
    <source>
        <dbReference type="SAM" id="MobiDB-lite"/>
    </source>
</evidence>
<dbReference type="InterPro" id="IPR039801">
    <property type="entry name" value="EPS8-like"/>
</dbReference>
<dbReference type="PRINTS" id="PR01887">
    <property type="entry name" value="SPECTRNALPHA"/>
</dbReference>
<feature type="domain" description="SH3" evidence="4">
    <location>
        <begin position="125"/>
        <end position="184"/>
    </location>
</feature>
<dbReference type="GO" id="GO:0032587">
    <property type="term" value="C:ruffle membrane"/>
    <property type="evidence" value="ECO:0007669"/>
    <property type="project" value="TreeGrafter"/>
</dbReference>
<feature type="region of interest" description="Disordered" evidence="3">
    <location>
        <begin position="48"/>
        <end position="126"/>
    </location>
</feature>
<proteinExistence type="predicted"/>
<sequence>DDYGTWRSLGTAWTQSGAGRFIGERVPSCGPTGRMLPPLQQVWHRGGDATAEVPTRDVAAPASVSPTRSPHPPTRFSPLSRSPPGTSPAQGKLSLRMLRVGAGSEPWLGAHGPSLPRTPSRDTLPAQGLVRALYEFQGRNPKELSIRKGDTLQVLDQQKKWWLVQDSQGRRGYVPGNILEPVGQGPRGGPDPSQDSPPNLLPESSPAEVAAWLKDKGFSR</sequence>
<dbReference type="Gene3D" id="2.30.30.40">
    <property type="entry name" value="SH3 Domains"/>
    <property type="match status" value="1"/>
</dbReference>
<gene>
    <name evidence="5" type="primary">Eps8l3</name>
    <name evidence="5" type="ORF">CEYCYA_R12029</name>
</gene>
<reference evidence="5 6" key="1">
    <citation type="submission" date="2020-02" db="EMBL/GenBank/DDBJ databases">
        <title>Bird 10,000 Genomes (B10K) Project - Family phase.</title>
        <authorList>
            <person name="Zhang G."/>
        </authorList>
    </citation>
    <scope>NUCLEOTIDE SEQUENCE [LARGE SCALE GENOMIC DNA]</scope>
    <source>
        <strain evidence="5">B10K-DU-013-51</strain>
        <tissue evidence="5">Mixed tissue sample</tissue>
    </source>
</reference>
<dbReference type="SMART" id="SM00326">
    <property type="entry name" value="SH3"/>
    <property type="match status" value="1"/>
</dbReference>
<feature type="compositionally biased region" description="Polar residues" evidence="3">
    <location>
        <begin position="77"/>
        <end position="89"/>
    </location>
</feature>
<dbReference type="AlphaFoldDB" id="A0A7L4MWM1"/>
<dbReference type="GO" id="GO:0031982">
    <property type="term" value="C:vesicle"/>
    <property type="evidence" value="ECO:0007669"/>
    <property type="project" value="TreeGrafter"/>
</dbReference>
<dbReference type="Pfam" id="PF00018">
    <property type="entry name" value="SH3_1"/>
    <property type="match status" value="1"/>
</dbReference>
<feature type="region of interest" description="Disordered" evidence="3">
    <location>
        <begin position="171"/>
        <end position="207"/>
    </location>
</feature>
<organism evidence="5 6">
    <name type="scientific">Ceyx cyanopectus</name>
    <name type="common">Indigo-banded kingfisher</name>
    <dbReference type="NCBI Taxonomy" id="390723"/>
    <lineage>
        <taxon>Eukaryota</taxon>
        <taxon>Metazoa</taxon>
        <taxon>Chordata</taxon>
        <taxon>Craniata</taxon>
        <taxon>Vertebrata</taxon>
        <taxon>Euteleostomi</taxon>
        <taxon>Archelosauria</taxon>
        <taxon>Archosauria</taxon>
        <taxon>Dinosauria</taxon>
        <taxon>Saurischia</taxon>
        <taxon>Theropoda</taxon>
        <taxon>Coelurosauria</taxon>
        <taxon>Aves</taxon>
        <taxon>Neognathae</taxon>
        <taxon>Neoaves</taxon>
        <taxon>Telluraves</taxon>
        <taxon>Coraciimorphae</taxon>
        <taxon>Coraciiformes</taxon>
        <taxon>Alcedinidae</taxon>
        <taxon>Ceyx</taxon>
    </lineage>
</organism>
<protein>
    <submittedName>
        <fullName evidence="5">ES8L3 protein</fullName>
    </submittedName>
</protein>
<dbReference type="Proteomes" id="UP000586704">
    <property type="component" value="Unassembled WGS sequence"/>
</dbReference>
<dbReference type="Gene3D" id="1.10.150.50">
    <property type="entry name" value="Transcription Factor, Ets-1"/>
    <property type="match status" value="1"/>
</dbReference>
<feature type="non-terminal residue" evidence="5">
    <location>
        <position position="1"/>
    </location>
</feature>
<evidence type="ECO:0000313" key="5">
    <source>
        <dbReference type="EMBL" id="NXY81641.1"/>
    </source>
</evidence>
<feature type="non-terminal residue" evidence="5">
    <location>
        <position position="220"/>
    </location>
</feature>
<evidence type="ECO:0000259" key="4">
    <source>
        <dbReference type="PROSITE" id="PS50002"/>
    </source>
</evidence>
<dbReference type="GO" id="GO:1900029">
    <property type="term" value="P:positive regulation of ruffle assembly"/>
    <property type="evidence" value="ECO:0007669"/>
    <property type="project" value="TreeGrafter"/>
</dbReference>
<dbReference type="EMBL" id="VYZU01006818">
    <property type="protein sequence ID" value="NXY81641.1"/>
    <property type="molecule type" value="Genomic_DNA"/>
</dbReference>
<dbReference type="SUPFAM" id="SSF50044">
    <property type="entry name" value="SH3-domain"/>
    <property type="match status" value="1"/>
</dbReference>
<dbReference type="PRINTS" id="PR00452">
    <property type="entry name" value="SH3DOMAIN"/>
</dbReference>
<dbReference type="InterPro" id="IPR013761">
    <property type="entry name" value="SAM/pointed_sf"/>
</dbReference>
<accession>A0A7L4MWM1</accession>
<dbReference type="PROSITE" id="PS50002">
    <property type="entry name" value="SH3"/>
    <property type="match status" value="1"/>
</dbReference>
<keyword evidence="1 2" id="KW-0728">SH3 domain</keyword>
<dbReference type="GO" id="GO:0003779">
    <property type="term" value="F:actin binding"/>
    <property type="evidence" value="ECO:0007669"/>
    <property type="project" value="TreeGrafter"/>
</dbReference>
<dbReference type="PANTHER" id="PTHR12287:SF22">
    <property type="entry name" value="EPIDERMAL GROWTH FACTOR RECEPTOR KINASE SUBSTRATE 8-LIKE PROTEIN 3"/>
    <property type="match status" value="1"/>
</dbReference>
<evidence type="ECO:0000256" key="1">
    <source>
        <dbReference type="ARBA" id="ARBA00022443"/>
    </source>
</evidence>
<keyword evidence="6" id="KW-1185">Reference proteome</keyword>
<evidence type="ECO:0000313" key="6">
    <source>
        <dbReference type="Proteomes" id="UP000586704"/>
    </source>
</evidence>